<evidence type="ECO:0000256" key="6">
    <source>
        <dbReference type="ARBA" id="ARBA00022989"/>
    </source>
</evidence>
<feature type="transmembrane region" description="Helical" evidence="8">
    <location>
        <begin position="32"/>
        <end position="52"/>
    </location>
</feature>
<dbReference type="Pfam" id="PF00999">
    <property type="entry name" value="Na_H_Exchanger"/>
    <property type="match status" value="1"/>
</dbReference>
<keyword evidence="7 8" id="KW-0472">Membrane</keyword>
<dbReference type="SUPFAM" id="SSF116726">
    <property type="entry name" value="TrkA C-terminal domain-like"/>
    <property type="match status" value="1"/>
</dbReference>
<evidence type="ECO:0000256" key="2">
    <source>
        <dbReference type="ARBA" id="ARBA00005551"/>
    </source>
</evidence>
<feature type="domain" description="RCK C-terminal" evidence="9">
    <location>
        <begin position="585"/>
        <end position="668"/>
    </location>
</feature>
<feature type="transmembrane region" description="Helical" evidence="8">
    <location>
        <begin position="542"/>
        <end position="558"/>
    </location>
</feature>
<dbReference type="Gene3D" id="3.30.70.1450">
    <property type="entry name" value="Regulator of K+ conductance, C-terminal domain"/>
    <property type="match status" value="1"/>
</dbReference>
<dbReference type="Proteomes" id="UP001165044">
    <property type="component" value="Unassembled WGS sequence"/>
</dbReference>
<dbReference type="Pfam" id="PF02080">
    <property type="entry name" value="TrkA_C"/>
    <property type="match status" value="1"/>
</dbReference>
<dbReference type="EMBL" id="BSDC01000004">
    <property type="protein sequence ID" value="GLH68384.1"/>
    <property type="molecule type" value="Genomic_DNA"/>
</dbReference>
<keyword evidence="5 8" id="KW-0812">Transmembrane</keyword>
<feature type="transmembrane region" description="Helical" evidence="8">
    <location>
        <begin position="462"/>
        <end position="480"/>
    </location>
</feature>
<feature type="transmembrane region" description="Helical" evidence="8">
    <location>
        <begin position="149"/>
        <end position="172"/>
    </location>
</feature>
<dbReference type="PANTHER" id="PTHR42751">
    <property type="entry name" value="SODIUM/HYDROGEN EXCHANGER FAMILY/TRKA DOMAIN PROTEIN"/>
    <property type="match status" value="1"/>
</dbReference>
<keyword evidence="6 8" id="KW-1133">Transmembrane helix</keyword>
<evidence type="ECO:0000256" key="8">
    <source>
        <dbReference type="SAM" id="Phobius"/>
    </source>
</evidence>
<evidence type="ECO:0000256" key="7">
    <source>
        <dbReference type="ARBA" id="ARBA00023136"/>
    </source>
</evidence>
<evidence type="ECO:0000313" key="11">
    <source>
        <dbReference type="Proteomes" id="UP001165044"/>
    </source>
</evidence>
<comment type="caution">
    <text evidence="10">The sequence shown here is derived from an EMBL/GenBank/DDBJ whole genome shotgun (WGS) entry which is preliminary data.</text>
</comment>
<evidence type="ECO:0000259" key="9">
    <source>
        <dbReference type="PROSITE" id="PS51202"/>
    </source>
</evidence>
<dbReference type="InterPro" id="IPR036721">
    <property type="entry name" value="RCK_C_sf"/>
</dbReference>
<feature type="transmembrane region" description="Helical" evidence="8">
    <location>
        <begin position="58"/>
        <end position="77"/>
    </location>
</feature>
<dbReference type="RefSeq" id="WP_285610270.1">
    <property type="nucleotide sequence ID" value="NZ_BSDC01000004.1"/>
</dbReference>
<keyword evidence="4" id="KW-0633">Potassium transport</keyword>
<accession>A0ABQ5Q1Z8</accession>
<reference evidence="10" key="1">
    <citation type="journal article" date="2023" name="Antonie Van Leeuwenhoek">
        <title>Mesoterricola silvestris gen. nov., sp. nov., Mesoterricola sediminis sp. nov., Geothrix oryzae sp. nov., Geothrix edaphica sp. nov., Geothrix rubra sp. nov., and Geothrix limicola sp. nov., six novel members of Acidobacteriota isolated from soils.</title>
        <authorList>
            <person name="Itoh H."/>
            <person name="Sugisawa Y."/>
            <person name="Mise K."/>
            <person name="Xu Z."/>
            <person name="Kuniyasu M."/>
            <person name="Ushijima N."/>
            <person name="Kawano K."/>
            <person name="Kobayashi E."/>
            <person name="Shiratori Y."/>
            <person name="Masuda Y."/>
            <person name="Senoo K."/>
        </authorList>
    </citation>
    <scope>NUCLEOTIDE SEQUENCE</scope>
    <source>
        <strain evidence="10">Red802</strain>
    </source>
</reference>
<dbReference type="InterPro" id="IPR006153">
    <property type="entry name" value="Cation/H_exchanger_TM"/>
</dbReference>
<organism evidence="10 11">
    <name type="scientific">Geothrix edaphica</name>
    <dbReference type="NCBI Taxonomy" id="2927976"/>
    <lineage>
        <taxon>Bacteria</taxon>
        <taxon>Pseudomonadati</taxon>
        <taxon>Acidobacteriota</taxon>
        <taxon>Holophagae</taxon>
        <taxon>Holophagales</taxon>
        <taxon>Holophagaceae</taxon>
        <taxon>Geothrix</taxon>
    </lineage>
</organism>
<feature type="transmembrane region" description="Helical" evidence="8">
    <location>
        <begin position="219"/>
        <end position="252"/>
    </location>
</feature>
<evidence type="ECO:0000256" key="1">
    <source>
        <dbReference type="ARBA" id="ARBA00004141"/>
    </source>
</evidence>
<protein>
    <recommendedName>
        <fullName evidence="9">RCK C-terminal domain-containing protein</fullName>
    </recommendedName>
</protein>
<feature type="transmembrane region" description="Helical" evidence="8">
    <location>
        <begin position="178"/>
        <end position="199"/>
    </location>
</feature>
<keyword evidence="4" id="KW-0630">Potassium</keyword>
<feature type="transmembrane region" description="Helical" evidence="8">
    <location>
        <begin position="272"/>
        <end position="291"/>
    </location>
</feature>
<feature type="transmembrane region" description="Helical" evidence="8">
    <location>
        <begin position="6"/>
        <end position="25"/>
    </location>
</feature>
<evidence type="ECO:0000256" key="4">
    <source>
        <dbReference type="ARBA" id="ARBA00022538"/>
    </source>
</evidence>
<proteinExistence type="inferred from homology"/>
<evidence type="ECO:0000256" key="3">
    <source>
        <dbReference type="ARBA" id="ARBA00022448"/>
    </source>
</evidence>
<dbReference type="InterPro" id="IPR038770">
    <property type="entry name" value="Na+/solute_symporter_sf"/>
</dbReference>
<gene>
    <name evidence="10" type="ORF">GETHED_27480</name>
</gene>
<keyword evidence="4" id="KW-0406">Ion transport</keyword>
<feature type="transmembrane region" description="Helical" evidence="8">
    <location>
        <begin position="331"/>
        <end position="353"/>
    </location>
</feature>
<feature type="transmembrane region" description="Helical" evidence="8">
    <location>
        <begin position="118"/>
        <end position="137"/>
    </location>
</feature>
<comment type="similarity">
    <text evidence="2">Belongs to the monovalent cation:proton antiporter 2 (CPA2) transporter (TC 2.A.37) family.</text>
</comment>
<evidence type="ECO:0000313" key="10">
    <source>
        <dbReference type="EMBL" id="GLH68384.1"/>
    </source>
</evidence>
<feature type="transmembrane region" description="Helical" evidence="8">
    <location>
        <begin position="516"/>
        <end position="536"/>
    </location>
</feature>
<sequence>MEGHARLLLDLAMVLGVAALTSVLFQKLKQPAVLGYLLAGMIVGPHVPVPLVADLGNVRLMGELGVILLMFTIGLEFSLPKLFHAGPPALLTGTLQVGTQLVAGFLVARLLGWTPLESAFFGASLAIASTMILAKLFDERGIRGPLKETVLGVLLVEDLHAVLLLAALTAAASLGGPSAGAIAGTLLKLAVFLAVLVGVGRLVVPRAVRWVADHARDEVLLVVAAGLCFGLAQLAAWAGFSVAMGAFVAGMLICESGRGRKVEHLVHPLRDLFAAMFFVAVGMLMEPGVVVRDWHLVLLFSALVITVNAAAVTVGATLAGLPLALGVRAGLALGQVGEFGFILLSAGIGLGVVDPSRYALLAAICVATALTTPALLSAGEPAARLVERHLPAALKTYLGLYQSWAAALRAPALRKAPGAAARRTFLRLLLDAILIGLVGALAPRVMRLGAAWLEGRGTLGHTLAQGAVLLAAASLVALLVSRMLRRSRVLAERLLDLPGPGGLGTRPDTRRAFRTGLRLGVLLLTGLPVLAAVLALIPLASLGALGAAAALAVPLLIWRRARGLQKDLAAGAEWMGEDARDPWGAPELAGAAPAGGWRTLRIGPRCPSLGRSLGDLDLPGGSGVALVALLREGHLLEPRPEAQLQPGDLLALSGPASALDQAEALLGREAGGAPQAS</sequence>
<feature type="transmembrane region" description="Helical" evidence="8">
    <location>
        <begin position="425"/>
        <end position="442"/>
    </location>
</feature>
<evidence type="ECO:0000256" key="5">
    <source>
        <dbReference type="ARBA" id="ARBA00022692"/>
    </source>
</evidence>
<comment type="subcellular location">
    <subcellularLocation>
        <location evidence="1">Membrane</location>
        <topology evidence="1">Multi-pass membrane protein</topology>
    </subcellularLocation>
</comment>
<dbReference type="PANTHER" id="PTHR42751:SF3">
    <property type="entry name" value="SODIUM_GLUTAMATE SYMPORTER"/>
    <property type="match status" value="1"/>
</dbReference>
<dbReference type="PROSITE" id="PS51202">
    <property type="entry name" value="RCK_C"/>
    <property type="match status" value="1"/>
</dbReference>
<feature type="transmembrane region" description="Helical" evidence="8">
    <location>
        <begin position="298"/>
        <end position="325"/>
    </location>
</feature>
<keyword evidence="3" id="KW-0813">Transport</keyword>
<name>A0ABQ5Q1Z8_9BACT</name>
<dbReference type="InterPro" id="IPR006037">
    <property type="entry name" value="RCK_C"/>
</dbReference>
<keyword evidence="11" id="KW-1185">Reference proteome</keyword>
<dbReference type="Gene3D" id="1.20.1530.20">
    <property type="match status" value="1"/>
</dbReference>